<proteinExistence type="predicted"/>
<protein>
    <submittedName>
        <fullName evidence="8">DUF4040 domain-containing protein</fullName>
    </submittedName>
</protein>
<feature type="transmembrane region" description="Helical" evidence="6">
    <location>
        <begin position="28"/>
        <end position="45"/>
    </location>
</feature>
<name>A0A942Z8Z1_9FIRM</name>
<evidence type="ECO:0000259" key="7">
    <source>
        <dbReference type="Pfam" id="PF13244"/>
    </source>
</evidence>
<dbReference type="InterPro" id="IPR025383">
    <property type="entry name" value="MrpA_C/MbhD"/>
</dbReference>
<dbReference type="RefSeq" id="WP_203366280.1">
    <property type="nucleotide sequence ID" value="NZ_WSFT01000031.1"/>
</dbReference>
<sequence length="177" mass="20400">MSIIIYLQILLIIISLVITFGKDNLNMVIFFSVFSLICASLYYFYRAPDLALAEAAIGSAIVPLIFIITISKQREFMVICNIEDDFINPKSKEGEGYKLLSDFTDYYNLKLVVRENKEDTIYGVFRVRNVDLSVKKKKDKYIFEGKSTSIIMNKLVQMTKECSKVDILLVEEEQMDD</sequence>
<accession>A0A942Z8Z1</accession>
<evidence type="ECO:0000313" key="9">
    <source>
        <dbReference type="Proteomes" id="UP000724672"/>
    </source>
</evidence>
<gene>
    <name evidence="8" type="ORF">GOQ27_07755</name>
</gene>
<keyword evidence="2" id="KW-1003">Cell membrane</keyword>
<dbReference type="EMBL" id="WSFT01000031">
    <property type="protein sequence ID" value="MBS4538355.1"/>
    <property type="molecule type" value="Genomic_DNA"/>
</dbReference>
<dbReference type="Proteomes" id="UP000724672">
    <property type="component" value="Unassembled WGS sequence"/>
</dbReference>
<feature type="transmembrane region" description="Helical" evidence="6">
    <location>
        <begin position="6"/>
        <end position="21"/>
    </location>
</feature>
<keyword evidence="4 6" id="KW-1133">Transmembrane helix</keyword>
<organism evidence="8 9">
    <name type="scientific">Anaeromonas frigoriresistens</name>
    <dbReference type="NCBI Taxonomy" id="2683708"/>
    <lineage>
        <taxon>Bacteria</taxon>
        <taxon>Bacillati</taxon>
        <taxon>Bacillota</taxon>
        <taxon>Tissierellia</taxon>
        <taxon>Tissierellales</taxon>
        <taxon>Thermohalobacteraceae</taxon>
        <taxon>Anaeromonas</taxon>
    </lineage>
</organism>
<evidence type="ECO:0000256" key="1">
    <source>
        <dbReference type="ARBA" id="ARBA00004651"/>
    </source>
</evidence>
<comment type="caution">
    <text evidence="8">The sequence shown here is derived from an EMBL/GenBank/DDBJ whole genome shotgun (WGS) entry which is preliminary data.</text>
</comment>
<feature type="domain" description="MrpA C-terminal/MbhD" evidence="7">
    <location>
        <begin position="9"/>
        <end position="74"/>
    </location>
</feature>
<evidence type="ECO:0000256" key="5">
    <source>
        <dbReference type="ARBA" id="ARBA00023136"/>
    </source>
</evidence>
<evidence type="ECO:0000256" key="6">
    <source>
        <dbReference type="SAM" id="Phobius"/>
    </source>
</evidence>
<keyword evidence="5 6" id="KW-0472">Membrane</keyword>
<dbReference type="AlphaFoldDB" id="A0A942Z8Z1"/>
<keyword evidence="9" id="KW-1185">Reference proteome</keyword>
<comment type="subcellular location">
    <subcellularLocation>
        <location evidence="1">Cell membrane</location>
        <topology evidence="1">Multi-pass membrane protein</topology>
    </subcellularLocation>
</comment>
<dbReference type="Pfam" id="PF13244">
    <property type="entry name" value="MbhD"/>
    <property type="match status" value="1"/>
</dbReference>
<evidence type="ECO:0000256" key="3">
    <source>
        <dbReference type="ARBA" id="ARBA00022692"/>
    </source>
</evidence>
<keyword evidence="3 6" id="KW-0812">Transmembrane</keyword>
<evidence type="ECO:0000313" key="8">
    <source>
        <dbReference type="EMBL" id="MBS4538355.1"/>
    </source>
</evidence>
<reference evidence="8" key="1">
    <citation type="submission" date="2019-12" db="EMBL/GenBank/DDBJ databases">
        <title>Clostridiaceae gen. nov. sp. nov., isolated from sediment in Xinjiang, China.</title>
        <authorList>
            <person name="Zhang R."/>
        </authorList>
    </citation>
    <scope>NUCLEOTIDE SEQUENCE</scope>
    <source>
        <strain evidence="8">D2Q-11</strain>
    </source>
</reference>
<dbReference type="GO" id="GO:0005886">
    <property type="term" value="C:plasma membrane"/>
    <property type="evidence" value="ECO:0007669"/>
    <property type="project" value="UniProtKB-SubCell"/>
</dbReference>
<evidence type="ECO:0000256" key="4">
    <source>
        <dbReference type="ARBA" id="ARBA00022989"/>
    </source>
</evidence>
<evidence type="ECO:0000256" key="2">
    <source>
        <dbReference type="ARBA" id="ARBA00022475"/>
    </source>
</evidence>
<feature type="transmembrane region" description="Helical" evidence="6">
    <location>
        <begin position="51"/>
        <end position="70"/>
    </location>
</feature>